<gene>
    <name evidence="5" type="ORF">B2G88_10550</name>
</gene>
<evidence type="ECO:0000259" key="4">
    <source>
        <dbReference type="Pfam" id="PF22725"/>
    </source>
</evidence>
<reference evidence="5 6" key="1">
    <citation type="submission" date="2017-02" db="EMBL/GenBank/DDBJ databases">
        <title>Natronthermophilus aegyptiacus gen. nov.,sp. nov., an aerobic, extremely halophilic alkalithermophilic archaeon isolated from the athalassohaline Wadi An Natrun, Egypt.</title>
        <authorList>
            <person name="Zhao B."/>
        </authorList>
    </citation>
    <scope>NUCLEOTIDE SEQUENCE [LARGE SCALE GENOMIC DNA]</scope>
    <source>
        <strain evidence="5 6">CGMCC 1.3597</strain>
    </source>
</reference>
<dbReference type="Gene3D" id="3.40.50.720">
    <property type="entry name" value="NAD(P)-binding Rossmann-like Domain"/>
    <property type="match status" value="1"/>
</dbReference>
<keyword evidence="2" id="KW-0560">Oxidoreductase</keyword>
<dbReference type="EMBL" id="MWPH01000002">
    <property type="protein sequence ID" value="OVE84809.1"/>
    <property type="molecule type" value="Genomic_DNA"/>
</dbReference>
<sequence length="354" mass="38029">MTLELPTRFERDWDRPVSDAPLRFAVIGLGGFARNTALPCIEESDYCETTAVVSGSPEKAAEVASEFDAEHALTYEEYADGVGSEDYDAVYVVTPNALHLPHVETAADLEKAVLCEKPLEADADRAERLVEVCEDAGVPLMTAYRMQAARSIRWIRRQVADGLIGDPVQIHGEFSYPLLANGGDPNQWRIDPDLSGGAALMDIGIYPINTARYVLDADPVAARGTTHNPDPAFEGVDEHVAAQLEFPDAVTASCTASFGASVASRFAITGTEGRIVVESVFGVDDACHLTIDVDGSHLEGTVAAPHEVSEEFDYFATAVLTEMGLAPDGRHGLTDVQIAEAVYESAEEGTRVEL</sequence>
<dbReference type="InterPro" id="IPR036291">
    <property type="entry name" value="NAD(P)-bd_dom_sf"/>
</dbReference>
<dbReference type="Gene3D" id="3.30.360.10">
    <property type="entry name" value="Dihydrodipicolinate Reductase, domain 2"/>
    <property type="match status" value="1"/>
</dbReference>
<dbReference type="PANTHER" id="PTHR22604">
    <property type="entry name" value="OXIDOREDUCTASES"/>
    <property type="match status" value="1"/>
</dbReference>
<dbReference type="InterPro" id="IPR050984">
    <property type="entry name" value="Gfo/Idh/MocA_domain"/>
</dbReference>
<dbReference type="InterPro" id="IPR055170">
    <property type="entry name" value="GFO_IDH_MocA-like_dom"/>
</dbReference>
<proteinExistence type="inferred from homology"/>
<evidence type="ECO:0008006" key="7">
    <source>
        <dbReference type="Google" id="ProtNLM"/>
    </source>
</evidence>
<dbReference type="InterPro" id="IPR049838">
    <property type="entry name" value="XacA-like"/>
</dbReference>
<comment type="caution">
    <text evidence="5">The sequence shown here is derived from an EMBL/GenBank/DDBJ whole genome shotgun (WGS) entry which is preliminary data.</text>
</comment>
<dbReference type="GO" id="GO:0000166">
    <property type="term" value="F:nucleotide binding"/>
    <property type="evidence" value="ECO:0007669"/>
    <property type="project" value="InterPro"/>
</dbReference>
<evidence type="ECO:0000256" key="2">
    <source>
        <dbReference type="ARBA" id="ARBA00023002"/>
    </source>
</evidence>
<dbReference type="PANTHER" id="PTHR22604:SF105">
    <property type="entry name" value="TRANS-1,2-DIHYDROBENZENE-1,2-DIOL DEHYDROGENASE"/>
    <property type="match status" value="1"/>
</dbReference>
<feature type="domain" description="GFO/IDH/MocA-like oxidoreductase" evidence="4">
    <location>
        <begin position="153"/>
        <end position="276"/>
    </location>
</feature>
<evidence type="ECO:0000313" key="5">
    <source>
        <dbReference type="EMBL" id="OVE84809.1"/>
    </source>
</evidence>
<dbReference type="OrthoDB" id="195534at2157"/>
<evidence type="ECO:0000313" key="6">
    <source>
        <dbReference type="Proteomes" id="UP000196084"/>
    </source>
</evidence>
<dbReference type="SUPFAM" id="SSF51735">
    <property type="entry name" value="NAD(P)-binding Rossmann-fold domains"/>
    <property type="match status" value="1"/>
</dbReference>
<dbReference type="GO" id="GO:0016491">
    <property type="term" value="F:oxidoreductase activity"/>
    <property type="evidence" value="ECO:0007669"/>
    <property type="project" value="UniProtKB-KW"/>
</dbReference>
<dbReference type="NCBIfam" id="NF041392">
    <property type="entry name" value="XylDh_Gfo6_Halo"/>
    <property type="match status" value="1"/>
</dbReference>
<evidence type="ECO:0000259" key="3">
    <source>
        <dbReference type="Pfam" id="PF01408"/>
    </source>
</evidence>
<feature type="domain" description="Gfo/Idh/MocA-like oxidoreductase N-terminal" evidence="3">
    <location>
        <begin position="22"/>
        <end position="143"/>
    </location>
</feature>
<dbReference type="RefSeq" id="WP_087714735.1">
    <property type="nucleotide sequence ID" value="NZ_MWPH01000002.1"/>
</dbReference>
<dbReference type="AlphaFoldDB" id="A0A202E9C8"/>
<organism evidence="5 6">
    <name type="scientific">Natronolimnobius baerhuensis</name>
    <dbReference type="NCBI Taxonomy" id="253108"/>
    <lineage>
        <taxon>Archaea</taxon>
        <taxon>Methanobacteriati</taxon>
        <taxon>Methanobacteriota</taxon>
        <taxon>Stenosarchaea group</taxon>
        <taxon>Halobacteria</taxon>
        <taxon>Halobacteriales</taxon>
        <taxon>Natrialbaceae</taxon>
        <taxon>Natronolimnobius</taxon>
    </lineage>
</organism>
<accession>A0A202E9C8</accession>
<dbReference type="SUPFAM" id="SSF55347">
    <property type="entry name" value="Glyceraldehyde-3-phosphate dehydrogenase-like, C-terminal domain"/>
    <property type="match status" value="1"/>
</dbReference>
<dbReference type="Pfam" id="PF22725">
    <property type="entry name" value="GFO_IDH_MocA_C3"/>
    <property type="match status" value="1"/>
</dbReference>
<dbReference type="Proteomes" id="UP000196084">
    <property type="component" value="Unassembled WGS sequence"/>
</dbReference>
<name>A0A202E9C8_9EURY</name>
<protein>
    <recommendedName>
        <fullName evidence="7">Glucose-fructose oxidoreductase</fullName>
    </recommendedName>
</protein>
<keyword evidence="6" id="KW-1185">Reference proteome</keyword>
<evidence type="ECO:0000256" key="1">
    <source>
        <dbReference type="ARBA" id="ARBA00010928"/>
    </source>
</evidence>
<dbReference type="Pfam" id="PF01408">
    <property type="entry name" value="GFO_IDH_MocA"/>
    <property type="match status" value="1"/>
</dbReference>
<comment type="similarity">
    <text evidence="1">Belongs to the Gfo/Idh/MocA family.</text>
</comment>
<dbReference type="InterPro" id="IPR000683">
    <property type="entry name" value="Gfo/Idh/MocA-like_OxRdtase_N"/>
</dbReference>